<dbReference type="eggNOG" id="COG2856">
    <property type="taxonomic scope" value="Bacteria"/>
</dbReference>
<gene>
    <name evidence="1" type="ordered locus">Amet_0837</name>
</gene>
<proteinExistence type="predicted"/>
<dbReference type="AlphaFoldDB" id="A6TLJ4"/>
<evidence type="ECO:0000313" key="2">
    <source>
        <dbReference type="Proteomes" id="UP000001572"/>
    </source>
</evidence>
<dbReference type="KEGG" id="amt:Amet_0837"/>
<keyword evidence="2" id="KW-1185">Reference proteome</keyword>
<dbReference type="EMBL" id="CP000724">
    <property type="protein sequence ID" value="ABR47062.1"/>
    <property type="molecule type" value="Genomic_DNA"/>
</dbReference>
<evidence type="ECO:0008006" key="3">
    <source>
        <dbReference type="Google" id="ProtNLM"/>
    </source>
</evidence>
<dbReference type="OrthoDB" id="1707128at2"/>
<organism evidence="1 2">
    <name type="scientific">Alkaliphilus metalliredigens (strain QYMF)</name>
    <dbReference type="NCBI Taxonomy" id="293826"/>
    <lineage>
        <taxon>Bacteria</taxon>
        <taxon>Bacillati</taxon>
        <taxon>Bacillota</taxon>
        <taxon>Clostridia</taxon>
        <taxon>Peptostreptococcales</taxon>
        <taxon>Natronincolaceae</taxon>
        <taxon>Alkaliphilus</taxon>
    </lineage>
</organism>
<protein>
    <recommendedName>
        <fullName evidence="3">IrrE N-terminal-like domain-containing protein</fullName>
    </recommendedName>
</protein>
<reference evidence="2" key="1">
    <citation type="journal article" date="2016" name="Genome Announc.">
        <title>Complete genome sequence of Alkaliphilus metalliredigens strain QYMF, an alkaliphilic and metal-reducing bacterium isolated from borax-contaminated leachate ponds.</title>
        <authorList>
            <person name="Hwang C."/>
            <person name="Copeland A."/>
            <person name="Lucas S."/>
            <person name="Lapidus A."/>
            <person name="Barry K."/>
            <person name="Detter J.C."/>
            <person name="Glavina Del Rio T."/>
            <person name="Hammon N."/>
            <person name="Israni S."/>
            <person name="Dalin E."/>
            <person name="Tice H."/>
            <person name="Pitluck S."/>
            <person name="Chertkov O."/>
            <person name="Brettin T."/>
            <person name="Bruce D."/>
            <person name="Han C."/>
            <person name="Schmutz J."/>
            <person name="Larimer F."/>
            <person name="Land M.L."/>
            <person name="Hauser L."/>
            <person name="Kyrpides N."/>
            <person name="Mikhailova N."/>
            <person name="Ye Q."/>
            <person name="Zhou J."/>
            <person name="Richardson P."/>
            <person name="Fields M.W."/>
        </authorList>
    </citation>
    <scope>NUCLEOTIDE SEQUENCE [LARGE SCALE GENOMIC DNA]</scope>
    <source>
        <strain evidence="2">QYMF</strain>
    </source>
</reference>
<accession>A6TLJ4</accession>
<sequence length="152" mass="17981">MEYKDLLKMVEEENIELFENTRIGRLKGLNVDDTITLNTSIKTAQDKKGVLAEELGHYFTTFGDIRDKTRVENVQKEKRARAWGYEQLVGMMDLISAYENGIRNRFELAEYLDVTEDYISDALNHYKDKYGLYYQIDNYTVYFDPLVIFKKF</sequence>
<evidence type="ECO:0000313" key="1">
    <source>
        <dbReference type="EMBL" id="ABR47062.1"/>
    </source>
</evidence>
<dbReference type="HOGENOM" id="CLU_137904_0_0_9"/>
<dbReference type="Proteomes" id="UP000001572">
    <property type="component" value="Chromosome"/>
</dbReference>
<name>A6TLJ4_ALKMQ</name>
<dbReference type="STRING" id="293826.Amet_0837"/>
<dbReference type="RefSeq" id="WP_012062105.1">
    <property type="nucleotide sequence ID" value="NC_009633.1"/>
</dbReference>